<dbReference type="EMBL" id="JAKELL010000011">
    <property type="protein sequence ID" value="KAH8995653.1"/>
    <property type="molecule type" value="Genomic_DNA"/>
</dbReference>
<comment type="caution">
    <text evidence="1">The sequence shown here is derived from an EMBL/GenBank/DDBJ whole genome shotgun (WGS) entry which is preliminary data.</text>
</comment>
<evidence type="ECO:0000313" key="1">
    <source>
        <dbReference type="EMBL" id="KAH8995653.1"/>
    </source>
</evidence>
<organism evidence="1 2">
    <name type="scientific">Lactarius akahatsu</name>
    <dbReference type="NCBI Taxonomy" id="416441"/>
    <lineage>
        <taxon>Eukaryota</taxon>
        <taxon>Fungi</taxon>
        <taxon>Dikarya</taxon>
        <taxon>Basidiomycota</taxon>
        <taxon>Agaricomycotina</taxon>
        <taxon>Agaricomycetes</taxon>
        <taxon>Russulales</taxon>
        <taxon>Russulaceae</taxon>
        <taxon>Lactarius</taxon>
    </lineage>
</organism>
<sequence>MSFSTVSLEDLKKAGVKKKWLVFKAEKIANLANRLTTDMGVSSQITDLYARINDIYACYEPGSHMILDAFLLTPSLTLWKISSTREFDIAILPEMRVTHGDGVQLSHPTLGYELWLSGNVDYAVIGYEIDKGRDNYRRLLGPHGSRRHAFEIASGCLFLVEAKHQSGDEESLTRHIPEAVSQAIAVLKIANLPEVQFCLSNGQTWIFFIWKSKNNTLT</sequence>
<dbReference type="AlphaFoldDB" id="A0AAD4LMA5"/>
<reference evidence="1" key="1">
    <citation type="submission" date="2022-01" db="EMBL/GenBank/DDBJ databases">
        <title>Comparative genomics reveals a dynamic genome evolution in the ectomycorrhizal milk-cap (Lactarius) mushrooms.</title>
        <authorList>
            <consortium name="DOE Joint Genome Institute"/>
            <person name="Lebreton A."/>
            <person name="Tang N."/>
            <person name="Kuo A."/>
            <person name="LaButti K."/>
            <person name="Drula E."/>
            <person name="Barry K."/>
            <person name="Clum A."/>
            <person name="Lipzen A."/>
            <person name="Mousain D."/>
            <person name="Ng V."/>
            <person name="Wang R."/>
            <person name="Wang X."/>
            <person name="Dai Y."/>
            <person name="Henrissat B."/>
            <person name="Grigoriev I.V."/>
            <person name="Guerin-Laguette A."/>
            <person name="Yu F."/>
            <person name="Martin F.M."/>
        </authorList>
    </citation>
    <scope>NUCLEOTIDE SEQUENCE</scope>
    <source>
        <strain evidence="1">QP</strain>
    </source>
</reference>
<keyword evidence="2" id="KW-1185">Reference proteome</keyword>
<evidence type="ECO:0000313" key="2">
    <source>
        <dbReference type="Proteomes" id="UP001201163"/>
    </source>
</evidence>
<name>A0AAD4LMA5_9AGAM</name>
<protein>
    <submittedName>
        <fullName evidence="1">Uncharacterized protein</fullName>
    </submittedName>
</protein>
<proteinExistence type="predicted"/>
<accession>A0AAD4LMA5</accession>
<gene>
    <name evidence="1" type="ORF">EDB92DRAFT_1968910</name>
</gene>
<dbReference type="Proteomes" id="UP001201163">
    <property type="component" value="Unassembled WGS sequence"/>
</dbReference>